<gene>
    <name evidence="1" type="ORF">JQS30_09330</name>
</gene>
<dbReference type="EMBL" id="CP070496">
    <property type="protein sequence ID" value="QSB04025.1"/>
    <property type="molecule type" value="Genomic_DNA"/>
</dbReference>
<dbReference type="AlphaFoldDB" id="A0A895XM27"/>
<dbReference type="Proteomes" id="UP000662939">
    <property type="component" value="Chromosome"/>
</dbReference>
<name>A0A895XM27_9ACTN</name>
<evidence type="ECO:0000313" key="1">
    <source>
        <dbReference type="EMBL" id="QSB04025.1"/>
    </source>
</evidence>
<dbReference type="KEGG" id="nav:JQS30_09330"/>
<evidence type="ECO:0000313" key="2">
    <source>
        <dbReference type="Proteomes" id="UP000662939"/>
    </source>
</evidence>
<reference evidence="1" key="1">
    <citation type="submission" date="2021-02" db="EMBL/GenBank/DDBJ databases">
        <title>Natronoglycomyces albus gen. nov., sp. nov, a haloalkaliphilic actinobacterium from a soda solonchak soil.</title>
        <authorList>
            <person name="Sorokin D.Y."/>
            <person name="Khijniak T.V."/>
            <person name="Zakharycheva A.P."/>
            <person name="Boueva O.V."/>
            <person name="Ariskina E.V."/>
            <person name="Hahnke R.L."/>
            <person name="Bunk B."/>
            <person name="Sproer C."/>
            <person name="Schumann P."/>
            <person name="Evtushenko L.I."/>
            <person name="Kublanov I.V."/>
        </authorList>
    </citation>
    <scope>NUCLEOTIDE SEQUENCE</scope>
    <source>
        <strain evidence="1">DSM 106290</strain>
    </source>
</reference>
<protein>
    <recommendedName>
        <fullName evidence="3">Zinc ribbon domain-containing protein</fullName>
    </recommendedName>
</protein>
<evidence type="ECO:0008006" key="3">
    <source>
        <dbReference type="Google" id="ProtNLM"/>
    </source>
</evidence>
<accession>A0A895XM27</accession>
<organism evidence="1 2">
    <name type="scientific">Natronoglycomyces albus</name>
    <dbReference type="NCBI Taxonomy" id="2811108"/>
    <lineage>
        <taxon>Bacteria</taxon>
        <taxon>Bacillati</taxon>
        <taxon>Actinomycetota</taxon>
        <taxon>Actinomycetes</taxon>
        <taxon>Glycomycetales</taxon>
        <taxon>Glycomycetaceae</taxon>
        <taxon>Natronoglycomyces</taxon>
    </lineage>
</organism>
<dbReference type="RefSeq" id="WP_213170023.1">
    <property type="nucleotide sequence ID" value="NZ_CP070496.1"/>
</dbReference>
<proteinExistence type="predicted"/>
<sequence length="55" mass="5782">MAKISYRCEECGIFFSLEVSDDGGQCPRGHKNLKVITGGDATSTSDECCGSGCCD</sequence>
<keyword evidence="2" id="KW-1185">Reference proteome</keyword>